<gene>
    <name evidence="1" type="ORF">TNIN_235661</name>
</gene>
<protein>
    <submittedName>
        <fullName evidence="1">Uncharacterized protein</fullName>
    </submittedName>
</protein>
<dbReference type="Proteomes" id="UP000886998">
    <property type="component" value="Unassembled WGS sequence"/>
</dbReference>
<accession>A0A8X7C0C4</accession>
<dbReference type="AlphaFoldDB" id="A0A8X7C0C4"/>
<organism evidence="1 2">
    <name type="scientific">Trichonephila inaurata madagascariensis</name>
    <dbReference type="NCBI Taxonomy" id="2747483"/>
    <lineage>
        <taxon>Eukaryota</taxon>
        <taxon>Metazoa</taxon>
        <taxon>Ecdysozoa</taxon>
        <taxon>Arthropoda</taxon>
        <taxon>Chelicerata</taxon>
        <taxon>Arachnida</taxon>
        <taxon>Araneae</taxon>
        <taxon>Araneomorphae</taxon>
        <taxon>Entelegynae</taxon>
        <taxon>Araneoidea</taxon>
        <taxon>Nephilidae</taxon>
        <taxon>Trichonephila</taxon>
        <taxon>Trichonephila inaurata</taxon>
    </lineage>
</organism>
<evidence type="ECO:0000313" key="1">
    <source>
        <dbReference type="EMBL" id="GFY49578.1"/>
    </source>
</evidence>
<comment type="caution">
    <text evidence="1">The sequence shown here is derived from an EMBL/GenBank/DDBJ whole genome shotgun (WGS) entry which is preliminary data.</text>
</comment>
<sequence>MKQKEMRVFAHAVSSHPDRASRGCAHLRFWRRGGRSIVHIPGWLFALDESDPLDDAHGSPTSARSLPEGCTALVVSMVTGYGKRECTASALYDR</sequence>
<dbReference type="EMBL" id="BMAV01007100">
    <property type="protein sequence ID" value="GFY49578.1"/>
    <property type="molecule type" value="Genomic_DNA"/>
</dbReference>
<keyword evidence="2" id="KW-1185">Reference proteome</keyword>
<name>A0A8X7C0C4_9ARAC</name>
<evidence type="ECO:0000313" key="2">
    <source>
        <dbReference type="Proteomes" id="UP000886998"/>
    </source>
</evidence>
<reference evidence="1" key="1">
    <citation type="submission" date="2020-08" db="EMBL/GenBank/DDBJ databases">
        <title>Multicomponent nature underlies the extraordinary mechanical properties of spider dragline silk.</title>
        <authorList>
            <person name="Kono N."/>
            <person name="Nakamura H."/>
            <person name="Mori M."/>
            <person name="Yoshida Y."/>
            <person name="Ohtoshi R."/>
            <person name="Malay A.D."/>
            <person name="Moran D.A.P."/>
            <person name="Tomita M."/>
            <person name="Numata K."/>
            <person name="Arakawa K."/>
        </authorList>
    </citation>
    <scope>NUCLEOTIDE SEQUENCE</scope>
</reference>
<proteinExistence type="predicted"/>